<evidence type="ECO:0000313" key="4">
    <source>
        <dbReference type="Proteomes" id="UP001390339"/>
    </source>
</evidence>
<sequence>MVSRKAYTQGPGPDASTTAAGSPSLTTTSTASTATATRNVVAASSLPTQDVWLDYTCSKANDGKNITVTAREGGVDKPWTFQLYCGASFDGSNIVAQTTYRLEDCLRSCAAYNRYIKDVQETKMPECAAVEFDANMSWDIVNLNGNCHLKYKTDTRKDSTSTQNVAAYLVGRPA</sequence>
<evidence type="ECO:0000313" key="3">
    <source>
        <dbReference type="EMBL" id="KAK8856781.1"/>
    </source>
</evidence>
<dbReference type="EMBL" id="JAPCWZ010000007">
    <property type="protein sequence ID" value="KAK8856781.1"/>
    <property type="molecule type" value="Genomic_DNA"/>
</dbReference>
<organism evidence="3 4">
    <name type="scientific">Apiospora arundinis</name>
    <dbReference type="NCBI Taxonomy" id="335852"/>
    <lineage>
        <taxon>Eukaryota</taxon>
        <taxon>Fungi</taxon>
        <taxon>Dikarya</taxon>
        <taxon>Ascomycota</taxon>
        <taxon>Pezizomycotina</taxon>
        <taxon>Sordariomycetes</taxon>
        <taxon>Xylariomycetidae</taxon>
        <taxon>Amphisphaeriales</taxon>
        <taxon>Apiosporaceae</taxon>
        <taxon>Apiospora</taxon>
    </lineage>
</organism>
<protein>
    <recommendedName>
        <fullName evidence="2">Apple domain-containing protein</fullName>
    </recommendedName>
</protein>
<feature type="region of interest" description="Disordered" evidence="1">
    <location>
        <begin position="1"/>
        <end position="31"/>
    </location>
</feature>
<dbReference type="Proteomes" id="UP001390339">
    <property type="component" value="Unassembled WGS sequence"/>
</dbReference>
<feature type="domain" description="Apple" evidence="2">
    <location>
        <begin position="81"/>
        <end position="159"/>
    </location>
</feature>
<dbReference type="Pfam" id="PF00024">
    <property type="entry name" value="PAN_1"/>
    <property type="match status" value="1"/>
</dbReference>
<name>A0ABR2I358_9PEZI</name>
<accession>A0ABR2I358</accession>
<gene>
    <name evidence="3" type="ORF">PGQ11_012693</name>
</gene>
<proteinExistence type="predicted"/>
<evidence type="ECO:0000259" key="2">
    <source>
        <dbReference type="Pfam" id="PF00024"/>
    </source>
</evidence>
<dbReference type="InterPro" id="IPR003609">
    <property type="entry name" value="Pan_app"/>
</dbReference>
<reference evidence="3 4" key="1">
    <citation type="journal article" date="2024" name="IMA Fungus">
        <title>Apiospora arundinis, a panoply of carbohydrate-active enzymes and secondary metabolites.</title>
        <authorList>
            <person name="Sorensen T."/>
            <person name="Petersen C."/>
            <person name="Muurmann A.T."/>
            <person name="Christiansen J.V."/>
            <person name="Brundto M.L."/>
            <person name="Overgaard C.K."/>
            <person name="Boysen A.T."/>
            <person name="Wollenberg R.D."/>
            <person name="Larsen T.O."/>
            <person name="Sorensen J.L."/>
            <person name="Nielsen K.L."/>
            <person name="Sondergaard T.E."/>
        </authorList>
    </citation>
    <scope>NUCLEOTIDE SEQUENCE [LARGE SCALE GENOMIC DNA]</scope>
    <source>
        <strain evidence="3 4">AAU 773</strain>
    </source>
</reference>
<feature type="compositionally biased region" description="Low complexity" evidence="1">
    <location>
        <begin position="15"/>
        <end position="31"/>
    </location>
</feature>
<evidence type="ECO:0000256" key="1">
    <source>
        <dbReference type="SAM" id="MobiDB-lite"/>
    </source>
</evidence>
<keyword evidence="4" id="KW-1185">Reference proteome</keyword>
<comment type="caution">
    <text evidence="3">The sequence shown here is derived from an EMBL/GenBank/DDBJ whole genome shotgun (WGS) entry which is preliminary data.</text>
</comment>